<dbReference type="PROSITE" id="PS51384">
    <property type="entry name" value="FAD_FR"/>
    <property type="match status" value="1"/>
</dbReference>
<dbReference type="Pfam" id="PF08021">
    <property type="entry name" value="FAD_binding_9"/>
    <property type="match status" value="1"/>
</dbReference>
<dbReference type="Gene3D" id="3.40.50.80">
    <property type="entry name" value="Nucleotide-binding domain of ferredoxin-NADP reductase (FNR) module"/>
    <property type="match status" value="1"/>
</dbReference>
<comment type="similarity">
    <text evidence="1">Belongs to the SIP oxidoreductase family.</text>
</comment>
<dbReference type="InterPro" id="IPR039374">
    <property type="entry name" value="SIP_fam"/>
</dbReference>
<organism evidence="3 4">
    <name type="scientific">Rhizobium rhizogenes NBRC 13257</name>
    <dbReference type="NCBI Taxonomy" id="1220581"/>
    <lineage>
        <taxon>Bacteria</taxon>
        <taxon>Pseudomonadati</taxon>
        <taxon>Pseudomonadota</taxon>
        <taxon>Alphaproteobacteria</taxon>
        <taxon>Hyphomicrobiales</taxon>
        <taxon>Rhizobiaceae</taxon>
        <taxon>Rhizobium/Agrobacterium group</taxon>
        <taxon>Rhizobium</taxon>
    </lineage>
</organism>
<gene>
    <name evidence="3" type="ORF">RRH01S_06_01600</name>
</gene>
<dbReference type="Gene3D" id="3.30.310.50">
    <property type="entry name" value="Alpha-D-phosphohexomutase, C-terminal domain"/>
    <property type="match status" value="1"/>
</dbReference>
<dbReference type="PANTHER" id="PTHR30157">
    <property type="entry name" value="FERRIC REDUCTASE, NADPH-DEPENDENT"/>
    <property type="match status" value="1"/>
</dbReference>
<dbReference type="InterPro" id="IPR017927">
    <property type="entry name" value="FAD-bd_FR_type"/>
</dbReference>
<dbReference type="InterPro" id="IPR014543">
    <property type="entry name" value="UCP028291"/>
</dbReference>
<comment type="caution">
    <text evidence="3">The sequence shown here is derived from an EMBL/GenBank/DDBJ whole genome shotgun (WGS) entry which is preliminary data.</text>
</comment>
<feature type="domain" description="FAD-binding FR-type" evidence="2">
    <location>
        <begin position="105"/>
        <end position="229"/>
    </location>
</feature>
<dbReference type="SUPFAM" id="SSF63380">
    <property type="entry name" value="Riboflavin synthase domain-like"/>
    <property type="match status" value="1"/>
</dbReference>
<dbReference type="InterPro" id="IPR039261">
    <property type="entry name" value="FNR_nucleotide-bd"/>
</dbReference>
<dbReference type="Pfam" id="PF09981">
    <property type="entry name" value="DUF2218"/>
    <property type="match status" value="1"/>
</dbReference>
<dbReference type="PANTHER" id="PTHR30157:SF0">
    <property type="entry name" value="NADPH-DEPENDENT FERRIC-CHELATE REDUCTASE"/>
    <property type="match status" value="1"/>
</dbReference>
<dbReference type="EMBL" id="BAYX01000006">
    <property type="protein sequence ID" value="GAJ93539.1"/>
    <property type="molecule type" value="Genomic_DNA"/>
</dbReference>
<evidence type="ECO:0000313" key="3">
    <source>
        <dbReference type="EMBL" id="GAJ93539.1"/>
    </source>
</evidence>
<accession>A0AA87Q9K3</accession>
<dbReference type="InterPro" id="IPR017938">
    <property type="entry name" value="Riboflavin_synthase-like_b-brl"/>
</dbReference>
<dbReference type="InterPro" id="IPR013113">
    <property type="entry name" value="SIP_FAD-bd"/>
</dbReference>
<dbReference type="InterPro" id="IPR007037">
    <property type="entry name" value="SIP_rossman_dom"/>
</dbReference>
<dbReference type="CDD" id="cd06193">
    <property type="entry name" value="siderophore_interacting"/>
    <property type="match status" value="1"/>
</dbReference>
<dbReference type="Proteomes" id="UP000026941">
    <property type="component" value="Unassembled WGS sequence"/>
</dbReference>
<reference evidence="3 4" key="1">
    <citation type="submission" date="2014-05" db="EMBL/GenBank/DDBJ databases">
        <title>Whole genome shotgun sequence of Rhizobium rhizogenes NBRC 13257.</title>
        <authorList>
            <person name="Katano-Makiyama Y."/>
            <person name="Hosoyama A."/>
            <person name="Hashimoto M."/>
            <person name="Hosoyama Y."/>
            <person name="Noguchi M."/>
            <person name="Tsuchikane K."/>
            <person name="Kimura A."/>
            <person name="Ohji S."/>
            <person name="Ichikawa N."/>
            <person name="Yamazoe A."/>
            <person name="Fujita N."/>
        </authorList>
    </citation>
    <scope>NUCLEOTIDE SEQUENCE [LARGE SCALE GENOMIC DNA]</scope>
    <source>
        <strain evidence="3 4">NBRC 13257</strain>
    </source>
</reference>
<protein>
    <submittedName>
        <fullName evidence="3">Siderophore-interacting protein</fullName>
    </submittedName>
</protein>
<dbReference type="RefSeq" id="WP_080705441.1">
    <property type="nucleotide sequence ID" value="NZ_BAYX01000006.1"/>
</dbReference>
<name>A0AA87Q9K3_RHIRH</name>
<proteinExistence type="inferred from homology"/>
<sequence>MMHARDFTASGTATHADAGRLLDQLCEHLAEHVTVTRSAEGARLETVIGSADIAVSENRLDIKLRCPTASKLFTVRSMVAERLFASSGETLDLTWADGPQAAVIPDFREITVIRASNITPHMRRVTVATEDAKHFLDGGLHVRLLIPPKDRAAVWPHTEPDGRIHWPRGEDALTIRAYTIRSIDLAKGEMDIDFVLHAGDNVPGASWALNVRPGDRAGLIGPGGGGVPAARKLILAGDETALPAIARIAATVPAEAELRIFLEVADRHEEQSLPSAASLNVTWLHRNQAAAGSTGVLERILRDLVPTSDPETFVWVACEQTEARAIRNFMKTEMAADRSRFSVAAYWQR</sequence>
<dbReference type="Pfam" id="PF04954">
    <property type="entry name" value="SIP"/>
    <property type="match status" value="1"/>
</dbReference>
<dbReference type="Gene3D" id="2.40.30.10">
    <property type="entry name" value="Translation factors"/>
    <property type="match status" value="1"/>
</dbReference>
<evidence type="ECO:0000256" key="1">
    <source>
        <dbReference type="ARBA" id="ARBA00035644"/>
    </source>
</evidence>
<dbReference type="GO" id="GO:0016491">
    <property type="term" value="F:oxidoreductase activity"/>
    <property type="evidence" value="ECO:0007669"/>
    <property type="project" value="InterPro"/>
</dbReference>
<dbReference type="AlphaFoldDB" id="A0AA87Q9K3"/>
<evidence type="ECO:0000313" key="4">
    <source>
        <dbReference type="Proteomes" id="UP000026941"/>
    </source>
</evidence>
<evidence type="ECO:0000259" key="2">
    <source>
        <dbReference type="PROSITE" id="PS51384"/>
    </source>
</evidence>